<dbReference type="FunFam" id="2.60.200.30:FF:000009">
    <property type="entry name" value="Poly(P)/ATP NAD kinase"/>
    <property type="match status" value="1"/>
</dbReference>
<dbReference type="GO" id="GO:0003951">
    <property type="term" value="F:NAD+ kinase activity"/>
    <property type="evidence" value="ECO:0007669"/>
    <property type="project" value="InterPro"/>
</dbReference>
<evidence type="ECO:0000313" key="10">
    <source>
        <dbReference type="Proteomes" id="UP000094801"/>
    </source>
</evidence>
<evidence type="ECO:0000256" key="6">
    <source>
        <dbReference type="ARBA" id="ARBA00022857"/>
    </source>
</evidence>
<evidence type="ECO:0000256" key="2">
    <source>
        <dbReference type="ARBA" id="ARBA00022679"/>
    </source>
</evidence>
<evidence type="ECO:0008006" key="11">
    <source>
        <dbReference type="Google" id="ProtNLM"/>
    </source>
</evidence>
<evidence type="ECO:0000256" key="5">
    <source>
        <dbReference type="ARBA" id="ARBA00022840"/>
    </source>
</evidence>
<feature type="compositionally biased region" description="Polar residues" evidence="8">
    <location>
        <begin position="554"/>
        <end position="571"/>
    </location>
</feature>
<dbReference type="HAMAP" id="MF_00361">
    <property type="entry name" value="NAD_kinase"/>
    <property type="match status" value="1"/>
</dbReference>
<proteinExistence type="inferred from homology"/>
<feature type="compositionally biased region" description="Polar residues" evidence="8">
    <location>
        <begin position="454"/>
        <end position="475"/>
    </location>
</feature>
<dbReference type="PANTHER" id="PTHR20275">
    <property type="entry name" value="NAD KINASE"/>
    <property type="match status" value="1"/>
</dbReference>
<accession>A0A1E4T7K5</accession>
<dbReference type="Proteomes" id="UP000094801">
    <property type="component" value="Unassembled WGS sequence"/>
</dbReference>
<dbReference type="GO" id="GO:0019674">
    <property type="term" value="P:NAD+ metabolic process"/>
    <property type="evidence" value="ECO:0007669"/>
    <property type="project" value="InterPro"/>
</dbReference>
<evidence type="ECO:0000256" key="3">
    <source>
        <dbReference type="ARBA" id="ARBA00022741"/>
    </source>
</evidence>
<comment type="similarity">
    <text evidence="1">Belongs to the NAD kinase family.</text>
</comment>
<evidence type="ECO:0000313" key="9">
    <source>
        <dbReference type="EMBL" id="ODV87740.1"/>
    </source>
</evidence>
<dbReference type="InterPro" id="IPR002504">
    <property type="entry name" value="NADK"/>
</dbReference>
<evidence type="ECO:0000256" key="4">
    <source>
        <dbReference type="ARBA" id="ARBA00022777"/>
    </source>
</evidence>
<dbReference type="Pfam" id="PF01513">
    <property type="entry name" value="NAD_kinase"/>
    <property type="match status" value="1"/>
</dbReference>
<dbReference type="InterPro" id="IPR017438">
    <property type="entry name" value="ATP-NAD_kinase_N"/>
</dbReference>
<keyword evidence="5" id="KW-0067">ATP-binding</keyword>
<keyword evidence="10" id="KW-1185">Reference proteome</keyword>
<dbReference type="GO" id="GO:0006741">
    <property type="term" value="P:NADP+ biosynthetic process"/>
    <property type="evidence" value="ECO:0007669"/>
    <property type="project" value="InterPro"/>
</dbReference>
<feature type="compositionally biased region" description="Acidic residues" evidence="8">
    <location>
        <begin position="501"/>
        <end position="553"/>
    </location>
</feature>
<keyword evidence="2" id="KW-0808">Transferase</keyword>
<dbReference type="InterPro" id="IPR017437">
    <property type="entry name" value="ATP-NAD_kinase_PpnK-typ_C"/>
</dbReference>
<dbReference type="PANTHER" id="PTHR20275:SF0">
    <property type="entry name" value="NAD KINASE"/>
    <property type="match status" value="1"/>
</dbReference>
<keyword evidence="7" id="KW-0520">NAD</keyword>
<dbReference type="Pfam" id="PF20143">
    <property type="entry name" value="NAD_kinase_C"/>
    <property type="match status" value="1"/>
</dbReference>
<sequence length="635" mass="70639">MKRTESQLPKQPMLHDSLYCQGNPKGSFTVKVDSSDRLAYDSARVSPTGDSSEPKEFKNTTEQLLDKLSDKGLKSVKSHAQLAKTAHGVRILAKNLNKATIHLQLQSVMIITKARDNSLVYLTKEMAEWLLSISETTEVYVDYHLENSKRFDPPGILNDIPNAKGRLKFWTKSLIRSNPDIFDLVITLGGDGTVLYASTLFQRVVPPIMSFSLGSLGFLTNFQFENFRNVLANVIKNGVHTNLRMRFTCRVHKANGELVCEQQVLNELTVDRGPSPWVSMLEMYGDGSLITVAQADGLIIATPTGSTAYSLSAGGSLVHPSVSAISVTPICPHTLSFRPILLPDSMNLRVKVPLRSRATAWASFDGRSRVELLKGHYVTVCASPFPFPTVRSSKTEYFDSVSRVLNWNNREEQKGFIHLLSDKNKKSYTTYQKRHGSNPESDLEDEDHLNKNLIFSNTGSTQNSPATSTNISSGVSDGLSEITAKHLRGGPSKLKNMILNDSDEEEDEDDVDDDEQDEDGGEADEEEEETEEITGNEEEDGFEIDYNEDEEQYDSNTPCSPTNSKGGSNLNGVKDLDKKSKKKTYTYEDDSPLSENMSDSTIDIDDNQETQSNYFFPHPSEEIRTPALGTTLKKI</sequence>
<gene>
    <name evidence="9" type="ORF">CANARDRAFT_173651</name>
</gene>
<dbReference type="EMBL" id="KV453847">
    <property type="protein sequence ID" value="ODV87740.1"/>
    <property type="molecule type" value="Genomic_DNA"/>
</dbReference>
<dbReference type="Gene3D" id="3.40.50.10330">
    <property type="entry name" value="Probable inorganic polyphosphate/atp-NAD kinase, domain 1"/>
    <property type="match status" value="1"/>
</dbReference>
<dbReference type="OrthoDB" id="24581at2759"/>
<dbReference type="InterPro" id="IPR016064">
    <property type="entry name" value="NAD/diacylglycerol_kinase_sf"/>
</dbReference>
<dbReference type="SUPFAM" id="SSF111331">
    <property type="entry name" value="NAD kinase/diacylglycerol kinase-like"/>
    <property type="match status" value="1"/>
</dbReference>
<feature type="region of interest" description="Disordered" evidence="8">
    <location>
        <begin position="454"/>
        <end position="604"/>
    </location>
</feature>
<name>A0A1E4T7K5_9ASCO</name>
<keyword evidence="6" id="KW-0521">NADP</keyword>
<keyword evidence="4" id="KW-0418">Kinase</keyword>
<evidence type="ECO:0000256" key="7">
    <source>
        <dbReference type="ARBA" id="ARBA00023027"/>
    </source>
</evidence>
<dbReference type="Gene3D" id="2.60.200.30">
    <property type="entry name" value="Probable inorganic polyphosphate/atp-NAD kinase, domain 2"/>
    <property type="match status" value="1"/>
</dbReference>
<organism evidence="9 10">
    <name type="scientific">[Candida] arabinofermentans NRRL YB-2248</name>
    <dbReference type="NCBI Taxonomy" id="983967"/>
    <lineage>
        <taxon>Eukaryota</taxon>
        <taxon>Fungi</taxon>
        <taxon>Dikarya</taxon>
        <taxon>Ascomycota</taxon>
        <taxon>Saccharomycotina</taxon>
        <taxon>Pichiomycetes</taxon>
        <taxon>Pichiales</taxon>
        <taxon>Pichiaceae</taxon>
        <taxon>Ogataea</taxon>
        <taxon>Ogataea/Candida clade</taxon>
    </lineage>
</organism>
<dbReference type="AlphaFoldDB" id="A0A1E4T7K5"/>
<dbReference type="STRING" id="983967.A0A1E4T7K5"/>
<protein>
    <recommendedName>
        <fullName evidence="11">NAD+ kinase</fullName>
    </recommendedName>
</protein>
<evidence type="ECO:0000256" key="1">
    <source>
        <dbReference type="ARBA" id="ARBA00010995"/>
    </source>
</evidence>
<keyword evidence="3" id="KW-0547">Nucleotide-binding</keyword>
<reference evidence="10" key="1">
    <citation type="submission" date="2016-04" db="EMBL/GenBank/DDBJ databases">
        <title>Comparative genomics of biotechnologically important yeasts.</title>
        <authorList>
            <consortium name="DOE Joint Genome Institute"/>
            <person name="Riley R."/>
            <person name="Haridas S."/>
            <person name="Wolfe K.H."/>
            <person name="Lopes M.R."/>
            <person name="Hittinger C.T."/>
            <person name="Goker M."/>
            <person name="Salamov A."/>
            <person name="Wisecaver J."/>
            <person name="Long T.M."/>
            <person name="Aerts A.L."/>
            <person name="Barry K."/>
            <person name="Choi C."/>
            <person name="Clum A."/>
            <person name="Coughlan A.Y."/>
            <person name="Deshpande S."/>
            <person name="Douglass A.P."/>
            <person name="Hanson S.J."/>
            <person name="Klenk H.-P."/>
            <person name="Labutti K."/>
            <person name="Lapidus A."/>
            <person name="Lindquist E."/>
            <person name="Lipzen A."/>
            <person name="Meier-Kolthoff J.P."/>
            <person name="Ohm R.A."/>
            <person name="Otillar R.P."/>
            <person name="Pangilinan J."/>
            <person name="Peng Y."/>
            <person name="Rokas A."/>
            <person name="Rosa C.A."/>
            <person name="Scheuner C."/>
            <person name="Sibirny A.A."/>
            <person name="Slot J.C."/>
            <person name="Stielow J.B."/>
            <person name="Sun H."/>
            <person name="Kurtzman C.P."/>
            <person name="Blackwell M."/>
            <person name="Grigoriev I.V."/>
            <person name="Jeffries T.W."/>
        </authorList>
    </citation>
    <scope>NUCLEOTIDE SEQUENCE [LARGE SCALE GENOMIC DNA]</scope>
    <source>
        <strain evidence="10">NRRL YB-2248</strain>
    </source>
</reference>
<dbReference type="GO" id="GO:0005524">
    <property type="term" value="F:ATP binding"/>
    <property type="evidence" value="ECO:0007669"/>
    <property type="project" value="UniProtKB-KW"/>
</dbReference>
<evidence type="ECO:0000256" key="8">
    <source>
        <dbReference type="SAM" id="MobiDB-lite"/>
    </source>
</evidence>